<proteinExistence type="predicted"/>
<evidence type="ECO:0000313" key="7">
    <source>
        <dbReference type="WBParaSite" id="MBELARI_LOCUS7581"/>
    </source>
</evidence>
<comment type="caution">
    <text evidence="3">Lacks conserved residue(s) required for the propagation of feature annotation.</text>
</comment>
<evidence type="ECO:0000313" key="6">
    <source>
        <dbReference type="Proteomes" id="UP000887575"/>
    </source>
</evidence>
<dbReference type="PANTHER" id="PTHR46219">
    <property type="entry name" value="PROTEIN CBG11138"/>
    <property type="match status" value="1"/>
</dbReference>
<reference evidence="7" key="1">
    <citation type="submission" date="2024-02" db="UniProtKB">
        <authorList>
            <consortium name="WormBaseParasite"/>
        </authorList>
    </citation>
    <scope>IDENTIFICATION</scope>
</reference>
<protein>
    <submittedName>
        <fullName evidence="7">ShKT domain-containing protein</fullName>
    </submittedName>
</protein>
<dbReference type="FunFam" id="1.10.10.1940:FF:000002">
    <property type="entry name" value="PHAryngeal gland Toxin-related"/>
    <property type="match status" value="1"/>
</dbReference>
<evidence type="ECO:0000259" key="5">
    <source>
        <dbReference type="PROSITE" id="PS51670"/>
    </source>
</evidence>
<dbReference type="SMART" id="SM00254">
    <property type="entry name" value="ShKT"/>
    <property type="match status" value="2"/>
</dbReference>
<dbReference type="Gene3D" id="1.10.10.1940">
    <property type="match status" value="2"/>
</dbReference>
<organism evidence="6 7">
    <name type="scientific">Mesorhabditis belari</name>
    <dbReference type="NCBI Taxonomy" id="2138241"/>
    <lineage>
        <taxon>Eukaryota</taxon>
        <taxon>Metazoa</taxon>
        <taxon>Ecdysozoa</taxon>
        <taxon>Nematoda</taxon>
        <taxon>Chromadorea</taxon>
        <taxon>Rhabditida</taxon>
        <taxon>Rhabditina</taxon>
        <taxon>Rhabditomorpha</taxon>
        <taxon>Rhabditoidea</taxon>
        <taxon>Rhabditidae</taxon>
        <taxon>Mesorhabditinae</taxon>
        <taxon>Mesorhabditis</taxon>
    </lineage>
</organism>
<name>A0AAF3JAY4_9BILA</name>
<dbReference type="AlphaFoldDB" id="A0AAF3JAY4"/>
<accession>A0AAF3JAY4</accession>
<evidence type="ECO:0000256" key="3">
    <source>
        <dbReference type="PROSITE-ProRule" id="PRU01005"/>
    </source>
</evidence>
<feature type="domain" description="ShKT" evidence="5">
    <location>
        <begin position="82"/>
        <end position="122"/>
    </location>
</feature>
<feature type="chain" id="PRO_5042157433" evidence="4">
    <location>
        <begin position="20"/>
        <end position="170"/>
    </location>
</feature>
<feature type="signal peptide" evidence="4">
    <location>
        <begin position="1"/>
        <end position="19"/>
    </location>
</feature>
<keyword evidence="2" id="KW-1015">Disulfide bond</keyword>
<evidence type="ECO:0000256" key="1">
    <source>
        <dbReference type="ARBA" id="ARBA00022729"/>
    </source>
</evidence>
<keyword evidence="6" id="KW-1185">Reference proteome</keyword>
<keyword evidence="1 4" id="KW-0732">Signal</keyword>
<sequence>MAKIASFALICALLPFASATCSSDSDFSGPCIPPQVVGSSCDTTGGVCAASSTGDVQCCPASALVATTSLSSRTSSSSSTSCYDRLNPRTGTSDCPARVSLCTNSAYKTLMAAQCPKTCGLCSSSSSCVDKTNAATGISDCPARAAAGYCTRKYYTTLMRKQCPSSCGFC</sequence>
<dbReference type="InterPro" id="IPR003582">
    <property type="entry name" value="ShKT_dom"/>
</dbReference>
<feature type="domain" description="ShKT" evidence="5">
    <location>
        <begin position="128"/>
        <end position="170"/>
    </location>
</feature>
<dbReference type="Proteomes" id="UP000887575">
    <property type="component" value="Unassembled WGS sequence"/>
</dbReference>
<dbReference type="Pfam" id="PF01549">
    <property type="entry name" value="ShK"/>
    <property type="match status" value="2"/>
</dbReference>
<dbReference type="PROSITE" id="PS51670">
    <property type="entry name" value="SHKT"/>
    <property type="match status" value="2"/>
</dbReference>
<evidence type="ECO:0000256" key="4">
    <source>
        <dbReference type="SAM" id="SignalP"/>
    </source>
</evidence>
<dbReference type="PANTHER" id="PTHR46219:SF5">
    <property type="entry name" value="SHKT DOMAIN-CONTAINING PROTEIN"/>
    <property type="match status" value="1"/>
</dbReference>
<evidence type="ECO:0000256" key="2">
    <source>
        <dbReference type="ARBA" id="ARBA00023157"/>
    </source>
</evidence>
<dbReference type="WBParaSite" id="MBELARI_LOCUS7581">
    <property type="protein sequence ID" value="MBELARI_LOCUS7581"/>
    <property type="gene ID" value="MBELARI_LOCUS7581"/>
</dbReference>